<dbReference type="AlphaFoldDB" id="A0A318PS89"/>
<dbReference type="Pfam" id="PF12146">
    <property type="entry name" value="Hydrolase_4"/>
    <property type="match status" value="1"/>
</dbReference>
<comment type="caution">
    <text evidence="1">The sequence shown here is derived from an EMBL/GenBank/DDBJ whole genome shotgun (WGS) entry which is preliminary data.</text>
</comment>
<sequence length="365" mass="39020">MRWPMMIRRIAVLSNIRLSRLLYPALFVMLTACATHEAPAPTPPARHAGLARLIPPDRVVDIAGVGAVPLRLWPARGPERAVIVALHGFNDSRDAWERPAPALNAAGLSVVAPDLPGFGQTQARGGWVGTDMLRRTVSTLLTTIGREHPGVPLYIMGESMGGALAAVMAARPDVLPVAGTILLAPALWDLDAGARLTTHLMAAMAPRWRLSGRELPVHVTAADDQLALARLYYDPLTLRDTSTTALAGLTDLMHQAAHASAHMHGPVLVVYGGRDQIVPAAAMARAWRHMPDGTRLDYIPNGYHLLTRGRAGEKVTADLTGWILHPERFLPSGGDAAAAAWMAEPAGHDAPLPILPGRMDAIAPR</sequence>
<dbReference type="InterPro" id="IPR022742">
    <property type="entry name" value="Hydrolase_4"/>
</dbReference>
<evidence type="ECO:0000313" key="2">
    <source>
        <dbReference type="Proteomes" id="UP000248257"/>
    </source>
</evidence>
<dbReference type="PROSITE" id="PS51257">
    <property type="entry name" value="PROKAR_LIPOPROTEIN"/>
    <property type="match status" value="1"/>
</dbReference>
<dbReference type="OrthoDB" id="9806902at2"/>
<protein>
    <submittedName>
        <fullName evidence="1">Lysophospholipase</fullName>
    </submittedName>
</protein>
<dbReference type="STRING" id="1220579.GCA_001571345_02182"/>
<dbReference type="Proteomes" id="UP000248257">
    <property type="component" value="Unassembled WGS sequence"/>
</dbReference>
<proteinExistence type="predicted"/>
<dbReference type="InterPro" id="IPR029058">
    <property type="entry name" value="AB_hydrolase_fold"/>
</dbReference>
<dbReference type="InterPro" id="IPR051044">
    <property type="entry name" value="MAG_DAG_Lipase"/>
</dbReference>
<dbReference type="SUPFAM" id="SSF53474">
    <property type="entry name" value="alpha/beta-Hydrolases"/>
    <property type="match status" value="1"/>
</dbReference>
<dbReference type="EMBL" id="NKUC01000025">
    <property type="protein sequence ID" value="PYD56363.1"/>
    <property type="molecule type" value="Genomic_DNA"/>
</dbReference>
<dbReference type="PANTHER" id="PTHR11614">
    <property type="entry name" value="PHOSPHOLIPASE-RELATED"/>
    <property type="match status" value="1"/>
</dbReference>
<gene>
    <name evidence="1" type="ORF">CFR75_11615</name>
</gene>
<dbReference type="InterPro" id="IPR000073">
    <property type="entry name" value="AB_hydrolase_1"/>
</dbReference>
<organism evidence="1 2">
    <name type="scientific">Komagataeibacter xylinus</name>
    <name type="common">Gluconacetobacter xylinus</name>
    <dbReference type="NCBI Taxonomy" id="28448"/>
    <lineage>
        <taxon>Bacteria</taxon>
        <taxon>Pseudomonadati</taxon>
        <taxon>Pseudomonadota</taxon>
        <taxon>Alphaproteobacteria</taxon>
        <taxon>Acetobacterales</taxon>
        <taxon>Acetobacteraceae</taxon>
        <taxon>Komagataeibacter</taxon>
    </lineage>
</organism>
<evidence type="ECO:0000313" key="1">
    <source>
        <dbReference type="EMBL" id="PYD56363.1"/>
    </source>
</evidence>
<keyword evidence="2" id="KW-1185">Reference proteome</keyword>
<name>A0A318PS89_KOMXY</name>
<reference evidence="1 2" key="1">
    <citation type="submission" date="2017-07" db="EMBL/GenBank/DDBJ databases">
        <title>A draft genome sequence of Komagataeibacter xylinus LMG 1515.</title>
        <authorList>
            <person name="Skraban J."/>
            <person name="Cleenwerck I."/>
            <person name="Vandamme P."/>
            <person name="Trcek J."/>
        </authorList>
    </citation>
    <scope>NUCLEOTIDE SEQUENCE [LARGE SCALE GENOMIC DNA]</scope>
    <source>
        <strain evidence="1 2">LMG 1515</strain>
    </source>
</reference>
<dbReference type="PRINTS" id="PR00111">
    <property type="entry name" value="ABHYDROLASE"/>
</dbReference>
<dbReference type="Gene3D" id="3.40.50.1820">
    <property type="entry name" value="alpha/beta hydrolase"/>
    <property type="match status" value="1"/>
</dbReference>
<accession>A0A318PS89</accession>